<dbReference type="Proteomes" id="UP001501747">
    <property type="component" value="Unassembled WGS sequence"/>
</dbReference>
<proteinExistence type="predicted"/>
<name>A0ABP7U2Y6_9PSEU</name>
<keyword evidence="3" id="KW-1185">Reference proteome</keyword>
<keyword evidence="1" id="KW-0732">Signal</keyword>
<dbReference type="Pfam" id="PF03995">
    <property type="entry name" value="Inhibitor_I36"/>
    <property type="match status" value="1"/>
</dbReference>
<evidence type="ECO:0000256" key="1">
    <source>
        <dbReference type="SAM" id="SignalP"/>
    </source>
</evidence>
<evidence type="ECO:0008006" key="4">
    <source>
        <dbReference type="Google" id="ProtNLM"/>
    </source>
</evidence>
<evidence type="ECO:0000313" key="2">
    <source>
        <dbReference type="EMBL" id="GAA4035063.1"/>
    </source>
</evidence>
<protein>
    <recommendedName>
        <fullName evidence="4">Peptidase inhibitor family I36</fullName>
    </recommendedName>
</protein>
<comment type="caution">
    <text evidence="2">The sequence shown here is derived from an EMBL/GenBank/DDBJ whole genome shotgun (WGS) entry which is preliminary data.</text>
</comment>
<reference evidence="3" key="1">
    <citation type="journal article" date="2019" name="Int. J. Syst. Evol. Microbiol.">
        <title>The Global Catalogue of Microorganisms (GCM) 10K type strain sequencing project: providing services to taxonomists for standard genome sequencing and annotation.</title>
        <authorList>
            <consortium name="The Broad Institute Genomics Platform"/>
            <consortium name="The Broad Institute Genome Sequencing Center for Infectious Disease"/>
            <person name="Wu L."/>
            <person name="Ma J."/>
        </authorList>
    </citation>
    <scope>NUCLEOTIDE SEQUENCE [LARGE SCALE GENOMIC DNA]</scope>
    <source>
        <strain evidence="3">JCM 17342</strain>
    </source>
</reference>
<accession>A0ABP7U2Y6</accession>
<dbReference type="EMBL" id="BAABAL010000026">
    <property type="protein sequence ID" value="GAA4035063.1"/>
    <property type="molecule type" value="Genomic_DNA"/>
</dbReference>
<feature type="chain" id="PRO_5045549125" description="Peptidase inhibitor family I36" evidence="1">
    <location>
        <begin position="25"/>
        <end position="128"/>
    </location>
</feature>
<dbReference type="Gene3D" id="2.60.20.10">
    <property type="entry name" value="Crystallins"/>
    <property type="match status" value="1"/>
</dbReference>
<gene>
    <name evidence="2" type="ORF">GCM10022247_70620</name>
</gene>
<organism evidence="2 3">
    <name type="scientific">Allokutzneria multivorans</name>
    <dbReference type="NCBI Taxonomy" id="1142134"/>
    <lineage>
        <taxon>Bacteria</taxon>
        <taxon>Bacillati</taxon>
        <taxon>Actinomycetota</taxon>
        <taxon>Actinomycetes</taxon>
        <taxon>Pseudonocardiales</taxon>
        <taxon>Pseudonocardiaceae</taxon>
        <taxon>Allokutzneria</taxon>
    </lineage>
</organism>
<feature type="signal peptide" evidence="1">
    <location>
        <begin position="1"/>
        <end position="24"/>
    </location>
</feature>
<sequence>MSKTIHALGLASLLTLTWAAPADAMPPSKCQEGHVCMWEDSLWEGTRYVFQKAVPGRYGIDDWDGDKEISSVINNSNCTIVLFSQDDPDTSYRWWQIAPMDFYSNLKNLKDGDGYDANDRAQSFEIVC</sequence>
<evidence type="ECO:0000313" key="3">
    <source>
        <dbReference type="Proteomes" id="UP001501747"/>
    </source>
</evidence>